<evidence type="ECO:0000313" key="2">
    <source>
        <dbReference type="Proteomes" id="UP000823674"/>
    </source>
</evidence>
<reference evidence="1 2" key="1">
    <citation type="submission" date="2021-03" db="EMBL/GenBank/DDBJ databases">
        <authorList>
            <person name="King G.J."/>
            <person name="Bancroft I."/>
            <person name="Baten A."/>
            <person name="Bloomfield J."/>
            <person name="Borpatragohain P."/>
            <person name="He Z."/>
            <person name="Irish N."/>
            <person name="Irwin J."/>
            <person name="Liu K."/>
            <person name="Mauleon R.P."/>
            <person name="Moore J."/>
            <person name="Morris R."/>
            <person name="Ostergaard L."/>
            <person name="Wang B."/>
            <person name="Wells R."/>
        </authorList>
    </citation>
    <scope>NUCLEOTIDE SEQUENCE [LARGE SCALE GENOMIC DNA]</scope>
    <source>
        <strain evidence="1">R-o-18</strain>
        <tissue evidence="1">Leaf</tissue>
    </source>
</reference>
<comment type="caution">
    <text evidence="1">The sequence shown here is derived from an EMBL/GenBank/DDBJ whole genome shotgun (WGS) entry which is preliminary data.</text>
</comment>
<evidence type="ECO:0000313" key="1">
    <source>
        <dbReference type="EMBL" id="KAG5388336.1"/>
    </source>
</evidence>
<sequence>MVKIAPRNPERCRTLRLKIFERFKKQFEKQERDHDQGENQKLSLYQAFSLKTLLADYLLLIAYKGTQISQHHLMYTQKKISALFGIDYLSHPLLIVKCMINKKAIFCIPRIGISGCVRMRIVALIVSAFELSSLKCRYCASVSTYIFSVAKAEEDNDEKHKPSTQALSYHNVSQEFRVVIPRPKLLPGLHVQSTYGYSKKWFFLSVWSHAQLTLASHCVIYVVTMQPVSAMCDWQVWAYLQICSLHELLFFFLKLQPDGFFSH</sequence>
<accession>A0ABQ7LP33</accession>
<protein>
    <submittedName>
        <fullName evidence="1">Uncharacterized protein</fullName>
    </submittedName>
</protein>
<gene>
    <name evidence="1" type="primary">A08g502070.1_BraROA</name>
    <name evidence="1" type="ORF">IGI04_029877</name>
</gene>
<organism evidence="1 2">
    <name type="scientific">Brassica rapa subsp. trilocularis</name>
    <dbReference type="NCBI Taxonomy" id="1813537"/>
    <lineage>
        <taxon>Eukaryota</taxon>
        <taxon>Viridiplantae</taxon>
        <taxon>Streptophyta</taxon>
        <taxon>Embryophyta</taxon>
        <taxon>Tracheophyta</taxon>
        <taxon>Spermatophyta</taxon>
        <taxon>Magnoliopsida</taxon>
        <taxon>eudicotyledons</taxon>
        <taxon>Gunneridae</taxon>
        <taxon>Pentapetalae</taxon>
        <taxon>rosids</taxon>
        <taxon>malvids</taxon>
        <taxon>Brassicales</taxon>
        <taxon>Brassicaceae</taxon>
        <taxon>Brassiceae</taxon>
        <taxon>Brassica</taxon>
    </lineage>
</organism>
<dbReference type="EMBL" id="JADBGQ010000007">
    <property type="protein sequence ID" value="KAG5388336.1"/>
    <property type="molecule type" value="Genomic_DNA"/>
</dbReference>
<keyword evidence="2" id="KW-1185">Reference proteome</keyword>
<name>A0ABQ7LP33_BRACM</name>
<dbReference type="Proteomes" id="UP000823674">
    <property type="component" value="Chromosome A08"/>
</dbReference>
<proteinExistence type="predicted"/>